<evidence type="ECO:0000313" key="8">
    <source>
        <dbReference type="EMBL" id="OGF97968.1"/>
    </source>
</evidence>
<dbReference type="PROSITE" id="PS50110">
    <property type="entry name" value="RESPONSE_REGULATORY"/>
    <property type="match status" value="1"/>
</dbReference>
<dbReference type="CDD" id="cd17574">
    <property type="entry name" value="REC_OmpR"/>
    <property type="match status" value="1"/>
</dbReference>
<dbReference type="PANTHER" id="PTHR44591:SF3">
    <property type="entry name" value="RESPONSE REGULATORY DOMAIN-CONTAINING PROTEIN"/>
    <property type="match status" value="1"/>
</dbReference>
<keyword evidence="2" id="KW-0902">Two-component regulatory system</keyword>
<evidence type="ECO:0000256" key="6">
    <source>
        <dbReference type="PROSITE-ProRule" id="PRU00169"/>
    </source>
</evidence>
<dbReference type="EMBL" id="MFIW01000030">
    <property type="protein sequence ID" value="OGF97968.1"/>
    <property type="molecule type" value="Genomic_DNA"/>
</dbReference>
<dbReference type="GO" id="GO:0003677">
    <property type="term" value="F:DNA binding"/>
    <property type="evidence" value="ECO:0007669"/>
    <property type="project" value="UniProtKB-KW"/>
</dbReference>
<organism evidence="8 9">
    <name type="scientific">Candidatus Glassbacteria bacterium RBG_16_58_8</name>
    <dbReference type="NCBI Taxonomy" id="1817866"/>
    <lineage>
        <taxon>Bacteria</taxon>
        <taxon>Candidatus Glassiibacteriota</taxon>
    </lineage>
</organism>
<feature type="modified residue" description="4-aspartylphosphate" evidence="6">
    <location>
        <position position="52"/>
    </location>
</feature>
<dbReference type="PANTHER" id="PTHR44591">
    <property type="entry name" value="STRESS RESPONSE REGULATOR PROTEIN 1"/>
    <property type="match status" value="1"/>
</dbReference>
<accession>A0A1F5YCQ8</accession>
<proteinExistence type="predicted"/>
<dbReference type="AlphaFoldDB" id="A0A1F5YCQ8"/>
<keyword evidence="3" id="KW-0805">Transcription regulation</keyword>
<evidence type="ECO:0000256" key="5">
    <source>
        <dbReference type="ARBA" id="ARBA00023163"/>
    </source>
</evidence>
<gene>
    <name evidence="8" type="ORF">A2Z06_03200</name>
</gene>
<evidence type="ECO:0000259" key="7">
    <source>
        <dbReference type="PROSITE" id="PS50110"/>
    </source>
</evidence>
<evidence type="ECO:0000256" key="4">
    <source>
        <dbReference type="ARBA" id="ARBA00023125"/>
    </source>
</evidence>
<dbReference type="InterPro" id="IPR050595">
    <property type="entry name" value="Bact_response_regulator"/>
</dbReference>
<dbReference type="SMART" id="SM00448">
    <property type="entry name" value="REC"/>
    <property type="match status" value="1"/>
</dbReference>
<feature type="domain" description="Response regulatory" evidence="7">
    <location>
        <begin position="3"/>
        <end position="119"/>
    </location>
</feature>
<reference evidence="8 9" key="1">
    <citation type="journal article" date="2016" name="Nat. Commun.">
        <title>Thousands of microbial genomes shed light on interconnected biogeochemical processes in an aquifer system.</title>
        <authorList>
            <person name="Anantharaman K."/>
            <person name="Brown C.T."/>
            <person name="Hug L.A."/>
            <person name="Sharon I."/>
            <person name="Castelle C.J."/>
            <person name="Probst A.J."/>
            <person name="Thomas B.C."/>
            <person name="Singh A."/>
            <person name="Wilkins M.J."/>
            <person name="Karaoz U."/>
            <person name="Brodie E.L."/>
            <person name="Williams K.H."/>
            <person name="Hubbard S.S."/>
            <person name="Banfield J.F."/>
        </authorList>
    </citation>
    <scope>NUCLEOTIDE SEQUENCE [LARGE SCALE GENOMIC DNA]</scope>
</reference>
<dbReference type="InterPro" id="IPR001789">
    <property type="entry name" value="Sig_transdc_resp-reg_receiver"/>
</dbReference>
<keyword evidence="5" id="KW-0804">Transcription</keyword>
<keyword evidence="1 6" id="KW-0597">Phosphoprotein</keyword>
<protein>
    <recommendedName>
        <fullName evidence="7">Response regulatory domain-containing protein</fullName>
    </recommendedName>
</protein>
<evidence type="ECO:0000313" key="9">
    <source>
        <dbReference type="Proteomes" id="UP000179034"/>
    </source>
</evidence>
<name>A0A1F5YCQ8_9BACT</name>
<comment type="caution">
    <text evidence="8">The sequence shown here is derived from an EMBL/GenBank/DDBJ whole genome shotgun (WGS) entry which is preliminary data.</text>
</comment>
<dbReference type="SUPFAM" id="SSF52172">
    <property type="entry name" value="CheY-like"/>
    <property type="match status" value="1"/>
</dbReference>
<evidence type="ECO:0000256" key="3">
    <source>
        <dbReference type="ARBA" id="ARBA00023015"/>
    </source>
</evidence>
<evidence type="ECO:0000256" key="1">
    <source>
        <dbReference type="ARBA" id="ARBA00022553"/>
    </source>
</evidence>
<sequence length="126" mass="14033">MSRILIVDDEHDIVEMIRFALEADGHEVHEAKDGMDGLEKARALVPDIILLDVMMPKLDGYKVCRMLKFDSKYREIAIVLLTARTGFKDVTIGMEVGADRYLTKPFDVSEVVDLVNQITGDGHAAG</sequence>
<keyword evidence="4" id="KW-0238">DNA-binding</keyword>
<dbReference type="FunFam" id="3.40.50.2300:FF:000001">
    <property type="entry name" value="DNA-binding response regulator PhoB"/>
    <property type="match status" value="1"/>
</dbReference>
<dbReference type="InterPro" id="IPR011006">
    <property type="entry name" value="CheY-like_superfamily"/>
</dbReference>
<dbReference type="Gene3D" id="3.40.50.2300">
    <property type="match status" value="1"/>
</dbReference>
<dbReference type="Proteomes" id="UP000179034">
    <property type="component" value="Unassembled WGS sequence"/>
</dbReference>
<evidence type="ECO:0000256" key="2">
    <source>
        <dbReference type="ARBA" id="ARBA00023012"/>
    </source>
</evidence>
<dbReference type="GO" id="GO:0000160">
    <property type="term" value="P:phosphorelay signal transduction system"/>
    <property type="evidence" value="ECO:0007669"/>
    <property type="project" value="UniProtKB-KW"/>
</dbReference>
<dbReference type="Pfam" id="PF00072">
    <property type="entry name" value="Response_reg"/>
    <property type="match status" value="1"/>
</dbReference>